<evidence type="ECO:0000256" key="10">
    <source>
        <dbReference type="ARBA" id="ARBA00022737"/>
    </source>
</evidence>
<evidence type="ECO:0000256" key="7">
    <source>
        <dbReference type="ARBA" id="ARBA00022679"/>
    </source>
</evidence>
<keyword evidence="4" id="KW-0723">Serine/threonine-protein kinase</keyword>
<evidence type="ECO:0000256" key="6">
    <source>
        <dbReference type="ARBA" id="ARBA00022614"/>
    </source>
</evidence>
<keyword evidence="13" id="KW-0067">ATP-binding</keyword>
<dbReference type="SMART" id="SM00220">
    <property type="entry name" value="S_TKc"/>
    <property type="match status" value="1"/>
</dbReference>
<dbReference type="SUPFAM" id="SSF52047">
    <property type="entry name" value="RNI-like"/>
    <property type="match status" value="1"/>
</dbReference>
<accession>A0A4S4E0C3</accession>
<evidence type="ECO:0000256" key="18">
    <source>
        <dbReference type="ARBA" id="ARBA00047899"/>
    </source>
</evidence>
<gene>
    <name evidence="22" type="ORF">TEA_014533</name>
</gene>
<evidence type="ECO:0000256" key="4">
    <source>
        <dbReference type="ARBA" id="ARBA00022527"/>
    </source>
</evidence>
<evidence type="ECO:0000256" key="5">
    <source>
        <dbReference type="ARBA" id="ARBA00022553"/>
    </source>
</evidence>
<dbReference type="PROSITE" id="PS00108">
    <property type="entry name" value="PROTEIN_KINASE_ST"/>
    <property type="match status" value="1"/>
</dbReference>
<evidence type="ECO:0000256" key="1">
    <source>
        <dbReference type="ARBA" id="ARBA00004162"/>
    </source>
</evidence>
<evidence type="ECO:0000256" key="3">
    <source>
        <dbReference type="ARBA" id="ARBA00022475"/>
    </source>
</evidence>
<dbReference type="InterPro" id="IPR003591">
    <property type="entry name" value="Leu-rich_rpt_typical-subtyp"/>
</dbReference>
<dbReference type="EC" id="2.7.11.1" evidence="2"/>
<keyword evidence="17" id="KW-0325">Glycoprotein</keyword>
<keyword evidence="7" id="KW-0808">Transferase</keyword>
<dbReference type="PRINTS" id="PR00019">
    <property type="entry name" value="LEURICHRPT"/>
</dbReference>
<keyword evidence="16" id="KW-0675">Receptor</keyword>
<dbReference type="Proteomes" id="UP000306102">
    <property type="component" value="Unassembled WGS sequence"/>
</dbReference>
<feature type="domain" description="Protein kinase" evidence="21">
    <location>
        <begin position="330"/>
        <end position="608"/>
    </location>
</feature>
<dbReference type="GO" id="GO:0005886">
    <property type="term" value="C:plasma membrane"/>
    <property type="evidence" value="ECO:0007669"/>
    <property type="project" value="UniProtKB-SubCell"/>
</dbReference>
<dbReference type="GO" id="GO:0051707">
    <property type="term" value="P:response to other organism"/>
    <property type="evidence" value="ECO:0007669"/>
    <property type="project" value="UniProtKB-ARBA"/>
</dbReference>
<keyword evidence="8 20" id="KW-0812">Transmembrane</keyword>
<name>A0A4S4E0C3_CAMSN</name>
<keyword evidence="3" id="KW-1003">Cell membrane</keyword>
<evidence type="ECO:0000256" key="2">
    <source>
        <dbReference type="ARBA" id="ARBA00012513"/>
    </source>
</evidence>
<dbReference type="EMBL" id="SDRB02008647">
    <property type="protein sequence ID" value="THG09223.1"/>
    <property type="molecule type" value="Genomic_DNA"/>
</dbReference>
<dbReference type="InterPro" id="IPR001611">
    <property type="entry name" value="Leu-rich_rpt"/>
</dbReference>
<keyword evidence="10" id="KW-0677">Repeat</keyword>
<keyword evidence="5" id="KW-0597">Phosphoprotein</keyword>
<dbReference type="SMART" id="SM00369">
    <property type="entry name" value="LRR_TYP"/>
    <property type="match status" value="5"/>
</dbReference>
<evidence type="ECO:0000256" key="17">
    <source>
        <dbReference type="ARBA" id="ARBA00023180"/>
    </source>
</evidence>
<reference evidence="22 23" key="1">
    <citation type="journal article" date="2018" name="Proc. Natl. Acad. Sci. U.S.A.">
        <title>Draft genome sequence of Camellia sinensis var. sinensis provides insights into the evolution of the tea genome and tea quality.</title>
        <authorList>
            <person name="Wei C."/>
            <person name="Yang H."/>
            <person name="Wang S."/>
            <person name="Zhao J."/>
            <person name="Liu C."/>
            <person name="Gao L."/>
            <person name="Xia E."/>
            <person name="Lu Y."/>
            <person name="Tai Y."/>
            <person name="She G."/>
            <person name="Sun J."/>
            <person name="Cao H."/>
            <person name="Tong W."/>
            <person name="Gao Q."/>
            <person name="Li Y."/>
            <person name="Deng W."/>
            <person name="Jiang X."/>
            <person name="Wang W."/>
            <person name="Chen Q."/>
            <person name="Zhang S."/>
            <person name="Li H."/>
            <person name="Wu J."/>
            <person name="Wang P."/>
            <person name="Li P."/>
            <person name="Shi C."/>
            <person name="Zheng F."/>
            <person name="Jian J."/>
            <person name="Huang B."/>
            <person name="Shan D."/>
            <person name="Shi M."/>
            <person name="Fang C."/>
            <person name="Yue Y."/>
            <person name="Li F."/>
            <person name="Li D."/>
            <person name="Wei S."/>
            <person name="Han B."/>
            <person name="Jiang C."/>
            <person name="Yin Y."/>
            <person name="Xia T."/>
            <person name="Zhang Z."/>
            <person name="Bennetzen J.L."/>
            <person name="Zhao S."/>
            <person name="Wan X."/>
        </authorList>
    </citation>
    <scope>NUCLEOTIDE SEQUENCE [LARGE SCALE GENOMIC DNA]</scope>
    <source>
        <strain evidence="23">cv. Shuchazao</strain>
        <tissue evidence="22">Leaf</tissue>
    </source>
</reference>
<dbReference type="Pfam" id="PF13855">
    <property type="entry name" value="LRR_8"/>
    <property type="match status" value="1"/>
</dbReference>
<keyword evidence="11" id="KW-0547">Nucleotide-binding</keyword>
<evidence type="ECO:0000259" key="21">
    <source>
        <dbReference type="PROSITE" id="PS50011"/>
    </source>
</evidence>
<dbReference type="FunFam" id="3.80.10.10:FF:000095">
    <property type="entry name" value="LRR receptor-like serine/threonine-protein kinase GSO1"/>
    <property type="match status" value="1"/>
</dbReference>
<protein>
    <recommendedName>
        <fullName evidence="2">non-specific serine/threonine protein kinase</fullName>
        <ecNumber evidence="2">2.7.11.1</ecNumber>
    </recommendedName>
</protein>
<keyword evidence="14 20" id="KW-1133">Transmembrane helix</keyword>
<dbReference type="GO" id="GO:0005524">
    <property type="term" value="F:ATP binding"/>
    <property type="evidence" value="ECO:0007669"/>
    <property type="project" value="UniProtKB-KW"/>
</dbReference>
<comment type="subcellular location">
    <subcellularLocation>
        <location evidence="1">Cell membrane</location>
        <topology evidence="1">Single-pass membrane protein</topology>
    </subcellularLocation>
</comment>
<comment type="catalytic activity">
    <reaction evidence="19">
        <text>L-seryl-[protein] + ATP = O-phospho-L-seryl-[protein] + ADP + H(+)</text>
        <dbReference type="Rhea" id="RHEA:17989"/>
        <dbReference type="Rhea" id="RHEA-COMP:9863"/>
        <dbReference type="Rhea" id="RHEA-COMP:11604"/>
        <dbReference type="ChEBI" id="CHEBI:15378"/>
        <dbReference type="ChEBI" id="CHEBI:29999"/>
        <dbReference type="ChEBI" id="CHEBI:30616"/>
        <dbReference type="ChEBI" id="CHEBI:83421"/>
        <dbReference type="ChEBI" id="CHEBI:456216"/>
        <dbReference type="EC" id="2.7.11.1"/>
    </reaction>
</comment>
<dbReference type="AlphaFoldDB" id="A0A4S4E0C3"/>
<keyword evidence="15 20" id="KW-0472">Membrane</keyword>
<dbReference type="Pfam" id="PF00069">
    <property type="entry name" value="Pkinase"/>
    <property type="match status" value="1"/>
</dbReference>
<keyword evidence="23" id="KW-1185">Reference proteome</keyword>
<dbReference type="Gene3D" id="3.80.10.10">
    <property type="entry name" value="Ribonuclease Inhibitor"/>
    <property type="match status" value="1"/>
</dbReference>
<dbReference type="GO" id="GO:0006952">
    <property type="term" value="P:defense response"/>
    <property type="evidence" value="ECO:0007669"/>
    <property type="project" value="UniProtKB-ARBA"/>
</dbReference>
<dbReference type="PANTHER" id="PTHR27008:SF497">
    <property type="entry name" value="OS11G0695000 PROTEIN"/>
    <property type="match status" value="1"/>
</dbReference>
<evidence type="ECO:0000256" key="11">
    <source>
        <dbReference type="ARBA" id="ARBA00022741"/>
    </source>
</evidence>
<dbReference type="InterPro" id="IPR032675">
    <property type="entry name" value="LRR_dom_sf"/>
</dbReference>
<evidence type="ECO:0000256" key="9">
    <source>
        <dbReference type="ARBA" id="ARBA00022729"/>
    </source>
</evidence>
<evidence type="ECO:0000256" key="20">
    <source>
        <dbReference type="SAM" id="Phobius"/>
    </source>
</evidence>
<evidence type="ECO:0000313" key="23">
    <source>
        <dbReference type="Proteomes" id="UP000306102"/>
    </source>
</evidence>
<dbReference type="Pfam" id="PF00560">
    <property type="entry name" value="LRR_1"/>
    <property type="match status" value="4"/>
</dbReference>
<dbReference type="InterPro" id="IPR000719">
    <property type="entry name" value="Prot_kinase_dom"/>
</dbReference>
<evidence type="ECO:0000256" key="12">
    <source>
        <dbReference type="ARBA" id="ARBA00022777"/>
    </source>
</evidence>
<evidence type="ECO:0000256" key="16">
    <source>
        <dbReference type="ARBA" id="ARBA00023170"/>
    </source>
</evidence>
<dbReference type="PROSITE" id="PS50011">
    <property type="entry name" value="PROTEIN_KINASE_DOM"/>
    <property type="match status" value="1"/>
</dbReference>
<dbReference type="GO" id="GO:0004674">
    <property type="term" value="F:protein serine/threonine kinase activity"/>
    <property type="evidence" value="ECO:0007669"/>
    <property type="project" value="UniProtKB-KW"/>
</dbReference>
<sequence>MNSLLGNLPPNTGLWLPNLEILDVQLNKLSGKIPLYLSNCSKLSELAQSFNHFTGPVPRIFGHLGILERFSLENNKLTLEQGSSSISFLIDMTNYSSLIYLVIVGNPLGGIIPESIGNLSRTIPFTFGEMKGLQRLYLLGNELEGSIPDKICHLSNLGEIYLQNNKLSGSIPHCTGNLSHLQRLLLSSKKLNSSIPSSLWSLENLLNLNLSSNLLGVSLDPNIKALKGLESMDLSSNNISGKILDAIVAFQSLSSLNLSRNSFWGSIPESFGNLITLDSLDLSHNNLSGAIPKALEKLSHLKYLNLSFNRLSGEIPSQRPFKNLTAESFMENEALYGAPTLHVPPCTTHRMQKSRTKLLIEIIMPTIALVIIFVALFFIWKVYQGNNMEKLNSIGLLPVVEHKMFSYQELSRATNNFCEANLLSVGSYKLRVLILQYMPNGSLEKWLYSHNYCLDLHQRASIVIDVALALEYLHHGQAEPVVHCDLKPSNVLLDDEMVAHVADFGIAKVLAQNNTTTQTKTLGTLGYIAPEYGSEGTVSTKGDIYSYGIMLLETFTRKKPTDEMFTEALTLKQWVNASLPDRVVEVVDGGLLRTEDGRDVIAYKDSLLAIMEIGVGCCAELPECRTYIKDVVFKLNKIKLHLL</sequence>
<evidence type="ECO:0000256" key="19">
    <source>
        <dbReference type="ARBA" id="ARBA00048679"/>
    </source>
</evidence>
<keyword evidence="12" id="KW-0418">Kinase</keyword>
<proteinExistence type="predicted"/>
<dbReference type="SUPFAM" id="SSF56112">
    <property type="entry name" value="Protein kinase-like (PK-like)"/>
    <property type="match status" value="1"/>
</dbReference>
<dbReference type="InterPro" id="IPR011009">
    <property type="entry name" value="Kinase-like_dom_sf"/>
</dbReference>
<evidence type="ECO:0000256" key="13">
    <source>
        <dbReference type="ARBA" id="ARBA00022840"/>
    </source>
</evidence>
<dbReference type="PANTHER" id="PTHR27008">
    <property type="entry name" value="OS04G0122200 PROTEIN"/>
    <property type="match status" value="1"/>
</dbReference>
<evidence type="ECO:0000313" key="22">
    <source>
        <dbReference type="EMBL" id="THG09223.1"/>
    </source>
</evidence>
<evidence type="ECO:0000256" key="14">
    <source>
        <dbReference type="ARBA" id="ARBA00022989"/>
    </source>
</evidence>
<organism evidence="22 23">
    <name type="scientific">Camellia sinensis var. sinensis</name>
    <name type="common">China tea</name>
    <dbReference type="NCBI Taxonomy" id="542762"/>
    <lineage>
        <taxon>Eukaryota</taxon>
        <taxon>Viridiplantae</taxon>
        <taxon>Streptophyta</taxon>
        <taxon>Embryophyta</taxon>
        <taxon>Tracheophyta</taxon>
        <taxon>Spermatophyta</taxon>
        <taxon>Magnoliopsida</taxon>
        <taxon>eudicotyledons</taxon>
        <taxon>Gunneridae</taxon>
        <taxon>Pentapetalae</taxon>
        <taxon>asterids</taxon>
        <taxon>Ericales</taxon>
        <taxon>Theaceae</taxon>
        <taxon>Camellia</taxon>
    </lineage>
</organism>
<evidence type="ECO:0000256" key="8">
    <source>
        <dbReference type="ARBA" id="ARBA00022692"/>
    </source>
</evidence>
<dbReference type="InterPro" id="IPR008271">
    <property type="entry name" value="Ser/Thr_kinase_AS"/>
</dbReference>
<comment type="catalytic activity">
    <reaction evidence="18">
        <text>L-threonyl-[protein] + ATP = O-phospho-L-threonyl-[protein] + ADP + H(+)</text>
        <dbReference type="Rhea" id="RHEA:46608"/>
        <dbReference type="Rhea" id="RHEA-COMP:11060"/>
        <dbReference type="Rhea" id="RHEA-COMP:11605"/>
        <dbReference type="ChEBI" id="CHEBI:15378"/>
        <dbReference type="ChEBI" id="CHEBI:30013"/>
        <dbReference type="ChEBI" id="CHEBI:30616"/>
        <dbReference type="ChEBI" id="CHEBI:61977"/>
        <dbReference type="ChEBI" id="CHEBI:456216"/>
        <dbReference type="EC" id="2.7.11.1"/>
    </reaction>
</comment>
<dbReference type="FunFam" id="1.10.510.10:FF:000358">
    <property type="entry name" value="Putative leucine-rich repeat receptor-like serine/threonine-protein kinase"/>
    <property type="match status" value="1"/>
</dbReference>
<dbReference type="InterPro" id="IPR051809">
    <property type="entry name" value="Plant_receptor-like_S/T_kinase"/>
</dbReference>
<comment type="caution">
    <text evidence="22">The sequence shown here is derived from an EMBL/GenBank/DDBJ whole genome shotgun (WGS) entry which is preliminary data.</text>
</comment>
<evidence type="ECO:0000256" key="15">
    <source>
        <dbReference type="ARBA" id="ARBA00023136"/>
    </source>
</evidence>
<dbReference type="Gene3D" id="1.10.510.10">
    <property type="entry name" value="Transferase(Phosphotransferase) domain 1"/>
    <property type="match status" value="1"/>
</dbReference>
<keyword evidence="6" id="KW-0433">Leucine-rich repeat</keyword>
<keyword evidence="9" id="KW-0732">Signal</keyword>
<feature type="transmembrane region" description="Helical" evidence="20">
    <location>
        <begin position="358"/>
        <end position="380"/>
    </location>
</feature>